<dbReference type="InterPro" id="IPR018282">
    <property type="entry name" value="Ribosomal_eS6_CS"/>
</dbReference>
<evidence type="ECO:0000313" key="7">
    <source>
        <dbReference type="Proteomes" id="UP000007797"/>
    </source>
</evidence>
<dbReference type="GO" id="GO:0003735">
    <property type="term" value="F:structural constituent of ribosome"/>
    <property type="evidence" value="ECO:0007669"/>
    <property type="project" value="InterPro"/>
</dbReference>
<organism evidence="6 7">
    <name type="scientific">Cavenderia fasciculata</name>
    <name type="common">Slime mold</name>
    <name type="synonym">Dictyostelium fasciculatum</name>
    <dbReference type="NCBI Taxonomy" id="261658"/>
    <lineage>
        <taxon>Eukaryota</taxon>
        <taxon>Amoebozoa</taxon>
        <taxon>Evosea</taxon>
        <taxon>Eumycetozoa</taxon>
        <taxon>Dictyostelia</taxon>
        <taxon>Acytosteliales</taxon>
        <taxon>Cavenderiaceae</taxon>
        <taxon>Cavenderia</taxon>
    </lineage>
</organism>
<protein>
    <recommendedName>
        <fullName evidence="4">40S ribosomal protein S6</fullName>
    </recommendedName>
</protein>
<keyword evidence="7" id="KW-1185">Reference proteome</keyword>
<dbReference type="GeneID" id="14867089"/>
<name>F4Q9M4_CACFS</name>
<dbReference type="GO" id="GO:0005938">
    <property type="term" value="C:cell cortex"/>
    <property type="evidence" value="ECO:0007669"/>
    <property type="project" value="EnsemblProtists"/>
</dbReference>
<proteinExistence type="inferred from homology"/>
<feature type="region of interest" description="Disordered" evidence="5">
    <location>
        <begin position="214"/>
        <end position="250"/>
    </location>
</feature>
<dbReference type="GO" id="GO:1990904">
    <property type="term" value="C:ribonucleoprotein complex"/>
    <property type="evidence" value="ECO:0007669"/>
    <property type="project" value="UniProtKB-KW"/>
</dbReference>
<evidence type="ECO:0000256" key="1">
    <source>
        <dbReference type="ARBA" id="ARBA00009312"/>
    </source>
</evidence>
<dbReference type="Gene3D" id="1.20.5.2650">
    <property type="match status" value="1"/>
</dbReference>
<dbReference type="OMA" id="YVITHEK"/>
<sequence>MKLNISNPSTGAQKCINIEDKLRYRCFIDKRMGQEVSADSLGDEYKGYIFKISGGNDADGFPMMQGVAVPHRVRLLLNGTTGSFIPKRDGERRRKSVRGCIVAEDISALQLVIVKKGDAELPGLTDVSIPLRKGPKRAGNIRKLFNLSKEDDVRKYVIRRELPATDKRKAKSKAPKIQRLITPVVIKRRKALRAKKLARMVKASSEAAEYKKLIDSRSEAAKSKRSTRKSSVKVVPAAKTAAPAKAAQKK</sequence>
<dbReference type="GO" id="GO:0006412">
    <property type="term" value="P:translation"/>
    <property type="evidence" value="ECO:0007669"/>
    <property type="project" value="InterPro"/>
</dbReference>
<dbReference type="RefSeq" id="XP_004354135.1">
    <property type="nucleotide sequence ID" value="XM_004354083.1"/>
</dbReference>
<dbReference type="KEGG" id="dfa:DFA_10227"/>
<evidence type="ECO:0000256" key="5">
    <source>
        <dbReference type="SAM" id="MobiDB-lite"/>
    </source>
</evidence>
<dbReference type="OrthoDB" id="10260596at2759"/>
<dbReference type="AlphaFoldDB" id="F4Q9M4"/>
<reference evidence="7" key="1">
    <citation type="journal article" date="2011" name="Genome Res.">
        <title>Phylogeny-wide analysis of social amoeba genomes highlights ancient origins for complex intercellular communication.</title>
        <authorList>
            <person name="Heidel A.J."/>
            <person name="Lawal H.M."/>
            <person name="Felder M."/>
            <person name="Schilde C."/>
            <person name="Helps N.R."/>
            <person name="Tunggal B."/>
            <person name="Rivero F."/>
            <person name="John U."/>
            <person name="Schleicher M."/>
            <person name="Eichinger L."/>
            <person name="Platzer M."/>
            <person name="Noegel A.A."/>
            <person name="Schaap P."/>
            <person name="Gloeckner G."/>
        </authorList>
    </citation>
    <scope>NUCLEOTIDE SEQUENCE [LARGE SCALE GENOMIC DNA]</scope>
    <source>
        <strain evidence="7">SH3</strain>
    </source>
</reference>
<dbReference type="InterPro" id="IPR001377">
    <property type="entry name" value="Ribosomal_eS6"/>
</dbReference>
<dbReference type="Proteomes" id="UP000007797">
    <property type="component" value="Unassembled WGS sequence"/>
</dbReference>
<dbReference type="GO" id="GO:0070938">
    <property type="term" value="C:contractile ring"/>
    <property type="evidence" value="ECO:0007669"/>
    <property type="project" value="EnsemblProtists"/>
</dbReference>
<gene>
    <name evidence="6" type="primary">rps6</name>
    <name evidence="6" type="ORF">DFA_10227</name>
</gene>
<evidence type="ECO:0000256" key="2">
    <source>
        <dbReference type="ARBA" id="ARBA00022980"/>
    </source>
</evidence>
<dbReference type="PIRSF" id="PIRSF002129">
    <property type="entry name" value="Ribosom_S6_euk"/>
    <property type="match status" value="1"/>
</dbReference>
<dbReference type="PROSITE" id="PS00578">
    <property type="entry name" value="RIBOSOMAL_S6E"/>
    <property type="match status" value="1"/>
</dbReference>
<evidence type="ECO:0000256" key="4">
    <source>
        <dbReference type="PIRNR" id="PIRNR002129"/>
    </source>
</evidence>
<comment type="similarity">
    <text evidence="1 4">Belongs to the eukaryotic ribosomal protein eS6 family.</text>
</comment>
<dbReference type="GO" id="GO:0000281">
    <property type="term" value="P:mitotic cytokinesis"/>
    <property type="evidence" value="ECO:0007669"/>
    <property type="project" value="EnsemblProtists"/>
</dbReference>
<evidence type="ECO:0000256" key="3">
    <source>
        <dbReference type="ARBA" id="ARBA00023274"/>
    </source>
</evidence>
<dbReference type="SMART" id="SM01405">
    <property type="entry name" value="Ribosomal_S6e"/>
    <property type="match status" value="1"/>
</dbReference>
<dbReference type="EMBL" id="GL883026">
    <property type="protein sequence ID" value="EGG15393.1"/>
    <property type="molecule type" value="Genomic_DNA"/>
</dbReference>
<dbReference type="GO" id="GO:0030587">
    <property type="term" value="P:sorocarp development"/>
    <property type="evidence" value="ECO:0007669"/>
    <property type="project" value="EnsemblProtists"/>
</dbReference>
<evidence type="ECO:0000313" key="6">
    <source>
        <dbReference type="EMBL" id="EGG15393.1"/>
    </source>
</evidence>
<keyword evidence="3 4" id="KW-0687">Ribonucleoprotein</keyword>
<dbReference type="GO" id="GO:0005840">
    <property type="term" value="C:ribosome"/>
    <property type="evidence" value="ECO:0007669"/>
    <property type="project" value="UniProtKB-KW"/>
</dbReference>
<dbReference type="PANTHER" id="PTHR11502">
    <property type="entry name" value="40S RIBOSOMAL PROTEIN S6"/>
    <property type="match status" value="1"/>
</dbReference>
<dbReference type="STRING" id="1054147.F4Q9M4"/>
<keyword evidence="2 4" id="KW-0689">Ribosomal protein</keyword>
<feature type="compositionally biased region" description="Low complexity" evidence="5">
    <location>
        <begin position="232"/>
        <end position="250"/>
    </location>
</feature>
<accession>F4Q9M4</accession>
<dbReference type="Pfam" id="PF01092">
    <property type="entry name" value="Ribosomal_S6e"/>
    <property type="match status" value="1"/>
</dbReference>
<dbReference type="InterPro" id="IPR014401">
    <property type="entry name" value="Ribosomal_eS6-like"/>
</dbReference>